<protein>
    <recommendedName>
        <fullName evidence="4">Amidase domain-containing protein</fullName>
    </recommendedName>
</protein>
<dbReference type="PROSITE" id="PS51318">
    <property type="entry name" value="TAT"/>
    <property type="match status" value="1"/>
</dbReference>
<organism evidence="2 3">
    <name type="scientific">Kitasatospora misakiensis</name>
    <dbReference type="NCBI Taxonomy" id="67330"/>
    <lineage>
        <taxon>Bacteria</taxon>
        <taxon>Bacillati</taxon>
        <taxon>Actinomycetota</taxon>
        <taxon>Actinomycetes</taxon>
        <taxon>Kitasatosporales</taxon>
        <taxon>Streptomycetaceae</taxon>
        <taxon>Kitasatospora</taxon>
    </lineage>
</organism>
<name>A0ABW0X831_9ACTN</name>
<evidence type="ECO:0000313" key="2">
    <source>
        <dbReference type="EMBL" id="MFC5665930.1"/>
    </source>
</evidence>
<dbReference type="InterPro" id="IPR006311">
    <property type="entry name" value="TAT_signal"/>
</dbReference>
<gene>
    <name evidence="2" type="ORF">ACFP3U_23480</name>
</gene>
<keyword evidence="3" id="KW-1185">Reference proteome</keyword>
<evidence type="ECO:0008006" key="4">
    <source>
        <dbReference type="Google" id="ProtNLM"/>
    </source>
</evidence>
<evidence type="ECO:0000256" key="1">
    <source>
        <dbReference type="SAM" id="SignalP"/>
    </source>
</evidence>
<sequence>MTEPQFSRRRLLAGAAGTAGAAALAGTVGATGAAAATVPAPSPYALKLPHQIEAEALIDNLRLRPWDQNANRYKTAGEFEDVYTSVRWGTAGHPEEFYNLAQCSSFITLALQRAYGTQPTVPAGTPMPWGGYSYGWATREYFQQYFIKDPANTNPYPTAEKYQQAFLDPGSLPHFTRVTKPVNLRPGDLVALDYHPDEDGSKPYTGHIVMIRERKGTWTDAVVDAKLGRPVVPYVFEIIDCTSDPHGNPANGGTATELYRAFPDTRIEEIPTTAGTSAWKEHDGVGYGHMVFYADADTKLFAGYRWSLNSTVPRSVAERPISAGRVWLTDAI</sequence>
<dbReference type="RefSeq" id="WP_380227603.1">
    <property type="nucleotide sequence ID" value="NZ_JBHSOF010000033.1"/>
</dbReference>
<dbReference type="EMBL" id="JBHSOF010000033">
    <property type="protein sequence ID" value="MFC5665930.1"/>
    <property type="molecule type" value="Genomic_DNA"/>
</dbReference>
<dbReference type="Proteomes" id="UP001595975">
    <property type="component" value="Unassembled WGS sequence"/>
</dbReference>
<proteinExistence type="predicted"/>
<keyword evidence="1" id="KW-0732">Signal</keyword>
<comment type="caution">
    <text evidence="2">The sequence shown here is derived from an EMBL/GenBank/DDBJ whole genome shotgun (WGS) entry which is preliminary data.</text>
</comment>
<evidence type="ECO:0000313" key="3">
    <source>
        <dbReference type="Proteomes" id="UP001595975"/>
    </source>
</evidence>
<feature type="signal peptide" evidence="1">
    <location>
        <begin position="1"/>
        <end position="30"/>
    </location>
</feature>
<reference evidence="3" key="1">
    <citation type="journal article" date="2019" name="Int. J. Syst. Evol. Microbiol.">
        <title>The Global Catalogue of Microorganisms (GCM) 10K type strain sequencing project: providing services to taxonomists for standard genome sequencing and annotation.</title>
        <authorList>
            <consortium name="The Broad Institute Genomics Platform"/>
            <consortium name="The Broad Institute Genome Sequencing Center for Infectious Disease"/>
            <person name="Wu L."/>
            <person name="Ma J."/>
        </authorList>
    </citation>
    <scope>NUCLEOTIDE SEQUENCE [LARGE SCALE GENOMIC DNA]</scope>
    <source>
        <strain evidence="3">CGMCC 4.1437</strain>
    </source>
</reference>
<feature type="chain" id="PRO_5045378254" description="Amidase domain-containing protein" evidence="1">
    <location>
        <begin position="31"/>
        <end position="332"/>
    </location>
</feature>
<accession>A0ABW0X831</accession>